<keyword evidence="3" id="KW-1185">Reference proteome</keyword>
<evidence type="ECO:0000313" key="4">
    <source>
        <dbReference type="Proteomes" id="UP000045840"/>
    </source>
</evidence>
<dbReference type="EMBL" id="CQAZ01000100">
    <property type="protein sequence ID" value="CNI68348.1"/>
    <property type="molecule type" value="Genomic_DNA"/>
</dbReference>
<name>A0A0T9RKM4_9GAMM</name>
<protein>
    <submittedName>
        <fullName evidence="1">Uncharacterized protein</fullName>
    </submittedName>
</protein>
<organism evidence="1 4">
    <name type="scientific">Yersinia pekkanenii</name>
    <dbReference type="NCBI Taxonomy" id="1288385"/>
    <lineage>
        <taxon>Bacteria</taxon>
        <taxon>Pseudomonadati</taxon>
        <taxon>Pseudomonadota</taxon>
        <taxon>Gammaproteobacteria</taxon>
        <taxon>Enterobacterales</taxon>
        <taxon>Yersiniaceae</taxon>
        <taxon>Yersinia</taxon>
    </lineage>
</organism>
<proteinExistence type="predicted"/>
<reference evidence="1" key="2">
    <citation type="submission" date="2015-03" db="EMBL/GenBank/DDBJ databases">
        <authorList>
            <person name="Murphy D."/>
        </authorList>
    </citation>
    <scope>NUCLEOTIDE SEQUENCE [LARGE SCALE GENOMIC DNA]</scope>
    <source>
        <strain evidence="1">A125KOH2</strain>
    </source>
</reference>
<dbReference type="AlphaFoldDB" id="A0A0T9RKM4"/>
<gene>
    <name evidence="1" type="ORF">ERS008529_04670</name>
    <name evidence="2" type="ORF">ERS137968_04989</name>
</gene>
<dbReference type="Proteomes" id="UP000045840">
    <property type="component" value="Unassembled WGS sequence"/>
</dbReference>
<dbReference type="Proteomes" id="UP000044625">
    <property type="component" value="Unassembled WGS sequence"/>
</dbReference>
<dbReference type="EMBL" id="CWJL01000148">
    <property type="protein sequence ID" value="CRY69831.1"/>
    <property type="molecule type" value="Genomic_DNA"/>
</dbReference>
<dbReference type="STRING" id="1288385.ERS137968_04989"/>
<evidence type="ECO:0000313" key="1">
    <source>
        <dbReference type="EMBL" id="CNI68348.1"/>
    </source>
</evidence>
<evidence type="ECO:0000313" key="2">
    <source>
        <dbReference type="EMBL" id="CRY69831.1"/>
    </source>
</evidence>
<evidence type="ECO:0000313" key="3">
    <source>
        <dbReference type="Proteomes" id="UP000044625"/>
    </source>
</evidence>
<reference evidence="4" key="3">
    <citation type="submission" date="2015-03" db="EMBL/GenBank/DDBJ databases">
        <authorList>
            <consortium name="Pathogen Informatics"/>
        </authorList>
    </citation>
    <scope>NUCLEOTIDE SEQUENCE [LARGE SCALE GENOMIC DNA]</scope>
    <source>
        <strain evidence="4">A125KOH2</strain>
    </source>
</reference>
<sequence>MHTFCINGQTASGCSTNYLTKIQHLPAYRLTSASFTPPPRKSLLDKIVEFLRSKGNPL</sequence>
<accession>A0A0T9RKM4</accession>
<reference evidence="2 3" key="1">
    <citation type="submission" date="2015-03" db="EMBL/GenBank/DDBJ databases">
        <authorList>
            <consortium name="Pathogen Informatics"/>
            <person name="Murphy D."/>
        </authorList>
    </citation>
    <scope>NUCLEOTIDE SEQUENCE [LARGE SCALE GENOMIC DNA]</scope>
    <source>
        <strain evidence="3">type strain: CIP110230</strain>
        <strain evidence="2">Type strain: CIP110230</strain>
    </source>
</reference>